<dbReference type="InterPro" id="IPR005691">
    <property type="entry name" value="Tic20"/>
</dbReference>
<proteinExistence type="inferred from homology"/>
<dbReference type="Proteomes" id="UP001054252">
    <property type="component" value="Unassembled WGS sequence"/>
</dbReference>
<keyword evidence="7" id="KW-0934">Plastid</keyword>
<comment type="similarity">
    <text evidence="2 7">Belongs to the Tic20 family.</text>
</comment>
<comment type="function">
    <text evidence="7">Involved in protein precursor import into chloroplasts.</text>
</comment>
<accession>A0AAV5IFV4</accession>
<evidence type="ECO:0000256" key="2">
    <source>
        <dbReference type="ARBA" id="ARBA00009596"/>
    </source>
</evidence>
<evidence type="ECO:0000313" key="9">
    <source>
        <dbReference type="Proteomes" id="UP001054252"/>
    </source>
</evidence>
<feature type="transmembrane region" description="Helical" evidence="7">
    <location>
        <begin position="181"/>
        <end position="197"/>
    </location>
</feature>
<keyword evidence="4" id="KW-1001">Plastid inner membrane</keyword>
<organism evidence="8 9">
    <name type="scientific">Rubroshorea leprosula</name>
    <dbReference type="NCBI Taxonomy" id="152421"/>
    <lineage>
        <taxon>Eukaryota</taxon>
        <taxon>Viridiplantae</taxon>
        <taxon>Streptophyta</taxon>
        <taxon>Embryophyta</taxon>
        <taxon>Tracheophyta</taxon>
        <taxon>Spermatophyta</taxon>
        <taxon>Magnoliopsida</taxon>
        <taxon>eudicotyledons</taxon>
        <taxon>Gunneridae</taxon>
        <taxon>Pentapetalae</taxon>
        <taxon>rosids</taxon>
        <taxon>malvids</taxon>
        <taxon>Malvales</taxon>
        <taxon>Dipterocarpaceae</taxon>
        <taxon>Rubroshorea</taxon>
    </lineage>
</organism>
<evidence type="ECO:0000256" key="1">
    <source>
        <dbReference type="ARBA" id="ARBA00004478"/>
    </source>
</evidence>
<feature type="transmembrane region" description="Helical" evidence="7">
    <location>
        <begin position="209"/>
        <end position="231"/>
    </location>
</feature>
<dbReference type="PANTHER" id="PTHR33510:SF12">
    <property type="entry name" value="PROTEIN TIC 20-IV, CHLOROPLASTIC"/>
    <property type="match status" value="1"/>
</dbReference>
<keyword evidence="9" id="KW-1185">Reference proteome</keyword>
<name>A0AAV5IFV4_9ROSI</name>
<keyword evidence="3 7" id="KW-0812">Transmembrane</keyword>
<evidence type="ECO:0000256" key="3">
    <source>
        <dbReference type="ARBA" id="ARBA00022692"/>
    </source>
</evidence>
<dbReference type="AlphaFoldDB" id="A0AAV5IFV4"/>
<comment type="subcellular location">
    <subcellularLocation>
        <location evidence="1">Plastid</location>
        <location evidence="1">Chloroplast inner membrane</location>
        <topology evidence="1">Multi-pass membrane protein</topology>
    </subcellularLocation>
    <subcellularLocation>
        <location evidence="7">Plastid</location>
        <location evidence="7">Chloroplast membrane</location>
        <topology evidence="7">Multi-pass membrane protein</topology>
    </subcellularLocation>
</comment>
<evidence type="ECO:0000256" key="4">
    <source>
        <dbReference type="ARBA" id="ARBA00022780"/>
    </source>
</evidence>
<gene>
    <name evidence="8" type="ORF">SLEP1_g9778</name>
</gene>
<comment type="caution">
    <text evidence="8">The sequence shown here is derived from an EMBL/GenBank/DDBJ whole genome shotgun (WGS) entry which is preliminary data.</text>
</comment>
<dbReference type="Pfam" id="PF16166">
    <property type="entry name" value="TIC20"/>
    <property type="match status" value="1"/>
</dbReference>
<comment type="caution">
    <text evidence="7">Lacks conserved residue(s) required for the propagation of feature annotation.</text>
</comment>
<evidence type="ECO:0000256" key="7">
    <source>
        <dbReference type="RuleBase" id="RU367003"/>
    </source>
</evidence>
<evidence type="ECO:0000256" key="6">
    <source>
        <dbReference type="ARBA" id="ARBA00023136"/>
    </source>
</evidence>
<keyword evidence="6 7" id="KW-0472">Membrane</keyword>
<dbReference type="EMBL" id="BPVZ01000010">
    <property type="protein sequence ID" value="GKU96554.1"/>
    <property type="molecule type" value="Genomic_DNA"/>
</dbReference>
<protein>
    <recommendedName>
        <fullName evidence="7">Protein TIC 20</fullName>
    </recommendedName>
</protein>
<evidence type="ECO:0000313" key="8">
    <source>
        <dbReference type="EMBL" id="GKU96554.1"/>
    </source>
</evidence>
<dbReference type="PANTHER" id="PTHR33510">
    <property type="entry name" value="PROTEIN TIC 20-II, CHLOROPLASTIC"/>
    <property type="match status" value="1"/>
</dbReference>
<evidence type="ECO:0000256" key="5">
    <source>
        <dbReference type="ARBA" id="ARBA00022989"/>
    </source>
</evidence>
<feature type="transmembrane region" description="Helical" evidence="7">
    <location>
        <begin position="243"/>
        <end position="264"/>
    </location>
</feature>
<keyword evidence="5 7" id="KW-1133">Transmembrane helix</keyword>
<sequence length="283" mass="32674">MTAPPFPAVNSFRPLPNPRLLPSAVVPVASSFRCKDVTLRRGSRISLTKKHSVLACKSNLQANLIFSSKRSSQGTHQELHCLFSSGTRFHQCGLSHINTMLHGQHGRSLISPMAFYQGEYFKFRYPVITKKPEWWWRTLACLPYLIALQISDTGYFLQPFLRQHEILEDLIFYIPGAIKRWPPWFTMIYYYFGYAAIVKNKDWPHYFRFHLMMGMLLETALQLASYTFNFFPLIHYNGMFGMQFWTGIGFINILTLLVCMGYALGGNYAPIPFISDAAYIHTL</sequence>
<dbReference type="GO" id="GO:0009706">
    <property type="term" value="C:chloroplast inner membrane"/>
    <property type="evidence" value="ECO:0007669"/>
    <property type="project" value="UniProtKB-SubCell"/>
</dbReference>
<reference evidence="8 9" key="1">
    <citation type="journal article" date="2021" name="Commun. Biol.">
        <title>The genome of Shorea leprosula (Dipterocarpaceae) highlights the ecological relevance of drought in aseasonal tropical rainforests.</title>
        <authorList>
            <person name="Ng K.K.S."/>
            <person name="Kobayashi M.J."/>
            <person name="Fawcett J.A."/>
            <person name="Hatakeyama M."/>
            <person name="Paape T."/>
            <person name="Ng C.H."/>
            <person name="Ang C.C."/>
            <person name="Tnah L.H."/>
            <person name="Lee C.T."/>
            <person name="Nishiyama T."/>
            <person name="Sese J."/>
            <person name="O'Brien M.J."/>
            <person name="Copetti D."/>
            <person name="Mohd Noor M.I."/>
            <person name="Ong R.C."/>
            <person name="Putra M."/>
            <person name="Sireger I.Z."/>
            <person name="Indrioko S."/>
            <person name="Kosugi Y."/>
            <person name="Izuno A."/>
            <person name="Isagi Y."/>
            <person name="Lee S.L."/>
            <person name="Shimizu K.K."/>
        </authorList>
    </citation>
    <scope>NUCLEOTIDE SEQUENCE [LARGE SCALE GENOMIC DNA]</scope>
    <source>
        <strain evidence="8">214</strain>
    </source>
</reference>
<keyword evidence="7" id="KW-0150">Chloroplast</keyword>